<accession>A0AA36ISM7</accession>
<name>A0AA36ISM7_9DINO</name>
<sequence length="729" mass="82342">MKARHAKSKPKTKPGKPEPSSGDRLVAKAKVKATPKLPFRTLSYQQHQQCFAPARPSQCPEGYRASDLPRVAWLPPGWGQVVKDSEDGSRKMYVAPPELNSKIMTNKLNVELAVGRKLKPMDEHGVHLGEQCIRKWPKWLPLDWRIGYLRTAGGVVKPCFLSPDGTRFMEKKAVLAHKTGKDKATETGGAAPDSTGSKPRQGRFLKRGRARASQQRKGPKDSSAPVIFRSFTPQQLLDCFGPPLGSCTTPPSHWPEDLKVSELPRISWLPPGWGQAEKKDGHRRKLYVAPPELGGKVVFHRENVEVLVGRKLRPMDQTGVDLGEDCVKVWPSWLPKDWQIGYFKAKGGVKPCFLHPDGTRHMDRQAVLARLNPDRKPEDTKAAEKKMKLGPFAHRQAQKLQNRVISSLRAQAADVESEEEDPNESGIFRTFTYQELLDCFAPPLGECTTPPGHWPKDLKICPLPRISWLPPGWGQAIRVGKQGRRYKVFVAPKEHGSLVVNSKQSMEVVLQSRPRALDQHGKPLRLQDACIERWPQWLPRDWRIAYFKEEGAVKPCFLCPEGGQFLQKEAVFARMRELRAQRRAEEAQAQKDKLKKRRLRPCRDVVDDADIGEVQQRAESSSVEPAGIQMRQSEAAEPVALQQADPTALADERHETSRRRKRQLASGPQRCCFDLSKLSDDDREWLTKHPLYDKIHRRGYPLPFGDQEILALRAFTPRELGGTADLSFC</sequence>
<comment type="caution">
    <text evidence="3">The sequence shown here is derived from an EMBL/GenBank/DDBJ whole genome shotgun (WGS) entry which is preliminary data.</text>
</comment>
<evidence type="ECO:0000313" key="3">
    <source>
        <dbReference type="EMBL" id="CAJ1392132.1"/>
    </source>
</evidence>
<keyword evidence="1" id="KW-0175">Coiled coil</keyword>
<keyword evidence="4" id="KW-1185">Reference proteome</keyword>
<feature type="compositionally biased region" description="Basic residues" evidence="2">
    <location>
        <begin position="200"/>
        <end position="210"/>
    </location>
</feature>
<feature type="region of interest" description="Disordered" evidence="2">
    <location>
        <begin position="1"/>
        <end position="32"/>
    </location>
</feature>
<evidence type="ECO:0000256" key="2">
    <source>
        <dbReference type="SAM" id="MobiDB-lite"/>
    </source>
</evidence>
<protein>
    <submittedName>
        <fullName evidence="3">Uncharacterized protein</fullName>
    </submittedName>
</protein>
<dbReference type="EMBL" id="CAUJNA010002269">
    <property type="protein sequence ID" value="CAJ1392132.1"/>
    <property type="molecule type" value="Genomic_DNA"/>
</dbReference>
<evidence type="ECO:0000313" key="4">
    <source>
        <dbReference type="Proteomes" id="UP001178507"/>
    </source>
</evidence>
<feature type="coiled-coil region" evidence="1">
    <location>
        <begin position="568"/>
        <end position="597"/>
    </location>
</feature>
<gene>
    <name evidence="3" type="ORF">EVOR1521_LOCUS17303</name>
</gene>
<feature type="region of interest" description="Disordered" evidence="2">
    <location>
        <begin position="177"/>
        <end position="225"/>
    </location>
</feature>
<proteinExistence type="predicted"/>
<reference evidence="3" key="1">
    <citation type="submission" date="2023-08" db="EMBL/GenBank/DDBJ databases">
        <authorList>
            <person name="Chen Y."/>
            <person name="Shah S."/>
            <person name="Dougan E. K."/>
            <person name="Thang M."/>
            <person name="Chan C."/>
        </authorList>
    </citation>
    <scope>NUCLEOTIDE SEQUENCE</scope>
</reference>
<feature type="compositionally biased region" description="Basic residues" evidence="2">
    <location>
        <begin position="1"/>
        <end position="14"/>
    </location>
</feature>
<organism evidence="3 4">
    <name type="scientific">Effrenium voratum</name>
    <dbReference type="NCBI Taxonomy" id="2562239"/>
    <lineage>
        <taxon>Eukaryota</taxon>
        <taxon>Sar</taxon>
        <taxon>Alveolata</taxon>
        <taxon>Dinophyceae</taxon>
        <taxon>Suessiales</taxon>
        <taxon>Symbiodiniaceae</taxon>
        <taxon>Effrenium</taxon>
    </lineage>
</organism>
<evidence type="ECO:0000256" key="1">
    <source>
        <dbReference type="SAM" id="Coils"/>
    </source>
</evidence>
<dbReference type="AlphaFoldDB" id="A0AA36ISM7"/>
<dbReference type="Proteomes" id="UP001178507">
    <property type="component" value="Unassembled WGS sequence"/>
</dbReference>
<feature type="region of interest" description="Disordered" evidence="2">
    <location>
        <begin position="614"/>
        <end position="663"/>
    </location>
</feature>